<dbReference type="EMBL" id="CP069188">
    <property type="protein sequence ID" value="QRV16033.1"/>
    <property type="molecule type" value="Genomic_DNA"/>
</dbReference>
<feature type="transmembrane region" description="Helical" evidence="2">
    <location>
        <begin position="416"/>
        <end position="438"/>
    </location>
</feature>
<proteinExistence type="predicted"/>
<keyword evidence="2" id="KW-0472">Membrane</keyword>
<dbReference type="RefSeq" id="WP_204748416.1">
    <property type="nucleotide sequence ID" value="NZ_CP069188.1"/>
</dbReference>
<sequence>MKRHAELALYGLLVLVGTVMLLGVGSHSALAQEENTTTHTFESQLTDSNGDPIPHVEVKFEQYSDAYIEFGEVHLGQRYSTHGTWTATTDANGNYSIEIPYEVHDDGSYTNTKGVIRIPDGENPYSEVDMGVFEAGSVTNLNYLSQDNLDVTAADYDGTSSDPYTYPDDSDDSDSTDDGDTNTVLEKPTVNIEVQSLEIQEGQSAEFKAVLESDNVTAEDVNFAWFVNEESAGGDNQTYTETFAEAGEYQIEVAVTPADNHTWADGTTTEVVGEYSILDQYWSNGSIQFSDVTISSYIDGSPVPATVEVTSITKTGETVTIRVPEGDRTINAEYKMDGDLYTGTESVDATGESLTVDIDLTEMEYYLPPTESSGDGCAGILECATGVLTGDIPLTGEGSVFDAMTSGGQEGGIPSAGVMITVLALGAVIASALFKFLWSLISPGDFHFPLRLILGDDDE</sequence>
<evidence type="ECO:0000256" key="1">
    <source>
        <dbReference type="SAM" id="MobiDB-lite"/>
    </source>
</evidence>
<dbReference type="SUPFAM" id="SSF49464">
    <property type="entry name" value="Carboxypeptidase regulatory domain-like"/>
    <property type="match status" value="1"/>
</dbReference>
<name>A0A8T8E3A4_9EURY</name>
<gene>
    <name evidence="3" type="ORF">JMJ58_03800</name>
</gene>
<dbReference type="InterPro" id="IPR013783">
    <property type="entry name" value="Ig-like_fold"/>
</dbReference>
<accession>A0A8T8E3A4</accession>
<dbReference type="KEGG" id="hsal:JMJ58_03800"/>
<feature type="region of interest" description="Disordered" evidence="1">
    <location>
        <begin position="154"/>
        <end position="184"/>
    </location>
</feature>
<keyword evidence="2" id="KW-1133">Transmembrane helix</keyword>
<dbReference type="Gene3D" id="2.60.40.10">
    <property type="entry name" value="Immunoglobulins"/>
    <property type="match status" value="2"/>
</dbReference>
<dbReference type="AlphaFoldDB" id="A0A8T8E3A4"/>
<keyword evidence="2" id="KW-0812">Transmembrane</keyword>
<evidence type="ECO:0000313" key="3">
    <source>
        <dbReference type="EMBL" id="QRV16033.1"/>
    </source>
</evidence>
<keyword evidence="4" id="KW-1185">Reference proteome</keyword>
<feature type="compositionally biased region" description="Acidic residues" evidence="1">
    <location>
        <begin position="168"/>
        <end position="180"/>
    </location>
</feature>
<evidence type="ECO:0008006" key="5">
    <source>
        <dbReference type="Google" id="ProtNLM"/>
    </source>
</evidence>
<dbReference type="InterPro" id="IPR008969">
    <property type="entry name" value="CarboxyPept-like_regulatory"/>
</dbReference>
<protein>
    <recommendedName>
        <fullName evidence="5">PKD domain-containing protein</fullName>
    </recommendedName>
</protein>
<organism evidence="3 4">
    <name type="scientific">Haloterrigena salifodinae</name>
    <dbReference type="NCBI Taxonomy" id="2675099"/>
    <lineage>
        <taxon>Archaea</taxon>
        <taxon>Methanobacteriati</taxon>
        <taxon>Methanobacteriota</taxon>
        <taxon>Stenosarchaea group</taxon>
        <taxon>Halobacteria</taxon>
        <taxon>Halobacteriales</taxon>
        <taxon>Natrialbaceae</taxon>
        <taxon>Haloterrigena</taxon>
    </lineage>
</organism>
<evidence type="ECO:0000313" key="4">
    <source>
        <dbReference type="Proteomes" id="UP000637819"/>
    </source>
</evidence>
<evidence type="ECO:0000256" key="2">
    <source>
        <dbReference type="SAM" id="Phobius"/>
    </source>
</evidence>
<dbReference type="Proteomes" id="UP000637819">
    <property type="component" value="Chromosome"/>
</dbReference>
<reference evidence="3 4" key="1">
    <citation type="submission" date="2021-01" db="EMBL/GenBank/DDBJ databases">
        <title>Genome Sequence and Methylation Pattern of Haloterrigena salifodinae BOL5-1, An Extremely Halophilic Archaeon from a Bolivian Salt Mine.</title>
        <authorList>
            <person name="DasSarma P."/>
            <person name="Anton B.P."/>
            <person name="DasSarma S.L."/>
            <person name="von Ehrenheim H.A.L."/>
            <person name="Martinez F.L."/>
            <person name="Guzman D."/>
            <person name="Roberts R.J."/>
            <person name="DasSarma S."/>
        </authorList>
    </citation>
    <scope>NUCLEOTIDE SEQUENCE [LARGE SCALE GENOMIC DNA]</scope>
    <source>
        <strain evidence="3 4">BOL5-1</strain>
    </source>
</reference>
<dbReference type="OrthoDB" id="382704at2157"/>
<dbReference type="GeneID" id="62874218"/>